<keyword evidence="2" id="KW-1185">Reference proteome</keyword>
<evidence type="ECO:0000313" key="2">
    <source>
        <dbReference type="Proteomes" id="UP001497623"/>
    </source>
</evidence>
<comment type="caution">
    <text evidence="1">The sequence shown here is derived from an EMBL/GenBank/DDBJ whole genome shotgun (WGS) entry which is preliminary data.</text>
</comment>
<feature type="non-terminal residue" evidence="1">
    <location>
        <position position="1"/>
    </location>
</feature>
<protein>
    <submittedName>
        <fullName evidence="1">Uncharacterized protein</fullName>
    </submittedName>
</protein>
<accession>A0AAV2QWF3</accession>
<reference evidence="1 2" key="1">
    <citation type="submission" date="2024-05" db="EMBL/GenBank/DDBJ databases">
        <authorList>
            <person name="Wallberg A."/>
        </authorList>
    </citation>
    <scope>NUCLEOTIDE SEQUENCE [LARGE SCALE GENOMIC DNA]</scope>
</reference>
<organism evidence="1 2">
    <name type="scientific">Meganyctiphanes norvegica</name>
    <name type="common">Northern krill</name>
    <name type="synonym">Thysanopoda norvegica</name>
    <dbReference type="NCBI Taxonomy" id="48144"/>
    <lineage>
        <taxon>Eukaryota</taxon>
        <taxon>Metazoa</taxon>
        <taxon>Ecdysozoa</taxon>
        <taxon>Arthropoda</taxon>
        <taxon>Crustacea</taxon>
        <taxon>Multicrustacea</taxon>
        <taxon>Malacostraca</taxon>
        <taxon>Eumalacostraca</taxon>
        <taxon>Eucarida</taxon>
        <taxon>Euphausiacea</taxon>
        <taxon>Euphausiidae</taxon>
        <taxon>Meganyctiphanes</taxon>
    </lineage>
</organism>
<gene>
    <name evidence="1" type="ORF">MNOR_LOCUS17637</name>
</gene>
<dbReference type="AlphaFoldDB" id="A0AAV2QWF3"/>
<name>A0AAV2QWF3_MEGNR</name>
<evidence type="ECO:0000313" key="1">
    <source>
        <dbReference type="EMBL" id="CAL4103702.1"/>
    </source>
</evidence>
<proteinExistence type="predicted"/>
<dbReference type="EMBL" id="CAXKWB010012205">
    <property type="protein sequence ID" value="CAL4103702.1"/>
    <property type="molecule type" value="Genomic_DNA"/>
</dbReference>
<dbReference type="Proteomes" id="UP001497623">
    <property type="component" value="Unassembled WGS sequence"/>
</dbReference>
<sequence>LGHEPIAQPNPLASHLQLKQESSDKPLSMVEVEVKAEASPSLHASVLANPPVSNGHGPTDICLQVPADTVTRPSLNALEVAAVRQLITGYRESAEYLLQSAEKLEHILIQQQAPYR</sequence>